<protein>
    <recommendedName>
        <fullName evidence="18">Cytochrome P450</fullName>
    </recommendedName>
</protein>
<evidence type="ECO:0000256" key="9">
    <source>
        <dbReference type="ARBA" id="ARBA00022848"/>
    </source>
</evidence>
<feature type="non-terminal residue" evidence="16">
    <location>
        <position position="322"/>
    </location>
</feature>
<feature type="binding site" description="axial binding residue" evidence="14">
    <location>
        <position position="291"/>
    </location>
    <ligand>
        <name>heme</name>
        <dbReference type="ChEBI" id="CHEBI:30413"/>
    </ligand>
    <ligandPart>
        <name>Fe</name>
        <dbReference type="ChEBI" id="CHEBI:18248"/>
    </ligandPart>
</feature>
<evidence type="ECO:0000256" key="4">
    <source>
        <dbReference type="ARBA" id="ARBA00004406"/>
    </source>
</evidence>
<keyword evidence="7 14" id="KW-0479">Metal-binding</keyword>
<dbReference type="InterPro" id="IPR001128">
    <property type="entry name" value="Cyt_P450"/>
</dbReference>
<reference evidence="16 17" key="1">
    <citation type="journal article" date="2015" name="Genome Biol. Evol.">
        <title>The genome of winter moth (Operophtera brumata) provides a genomic perspective on sexual dimorphism and phenology.</title>
        <authorList>
            <person name="Derks M.F."/>
            <person name="Smit S."/>
            <person name="Salis L."/>
            <person name="Schijlen E."/>
            <person name="Bossers A."/>
            <person name="Mateman C."/>
            <person name="Pijl A.S."/>
            <person name="de Ridder D."/>
            <person name="Groenen M.A."/>
            <person name="Visser M.E."/>
            <person name="Megens H.J."/>
        </authorList>
    </citation>
    <scope>NUCLEOTIDE SEQUENCE [LARGE SCALE GENOMIC DNA]</scope>
    <source>
        <strain evidence="16">WM2013NL</strain>
        <tissue evidence="16">Head and thorax</tissue>
    </source>
</reference>
<keyword evidence="8" id="KW-0256">Endoplasmic reticulum</keyword>
<accession>A0A0L7KP31</accession>
<dbReference type="InterPro" id="IPR002401">
    <property type="entry name" value="Cyt_P450_E_grp-I"/>
</dbReference>
<organism evidence="16 17">
    <name type="scientific">Operophtera brumata</name>
    <name type="common">Winter moth</name>
    <name type="synonym">Phalaena brumata</name>
    <dbReference type="NCBI Taxonomy" id="104452"/>
    <lineage>
        <taxon>Eukaryota</taxon>
        <taxon>Metazoa</taxon>
        <taxon>Ecdysozoa</taxon>
        <taxon>Arthropoda</taxon>
        <taxon>Hexapoda</taxon>
        <taxon>Insecta</taxon>
        <taxon>Pterygota</taxon>
        <taxon>Neoptera</taxon>
        <taxon>Endopterygota</taxon>
        <taxon>Lepidoptera</taxon>
        <taxon>Glossata</taxon>
        <taxon>Ditrysia</taxon>
        <taxon>Geometroidea</taxon>
        <taxon>Geometridae</taxon>
        <taxon>Larentiinae</taxon>
        <taxon>Operophtera</taxon>
    </lineage>
</organism>
<evidence type="ECO:0000313" key="17">
    <source>
        <dbReference type="Proteomes" id="UP000037510"/>
    </source>
</evidence>
<dbReference type="Gene3D" id="1.10.630.10">
    <property type="entry name" value="Cytochrome P450"/>
    <property type="match status" value="1"/>
</dbReference>
<evidence type="ECO:0000256" key="14">
    <source>
        <dbReference type="PIRSR" id="PIRSR602401-1"/>
    </source>
</evidence>
<dbReference type="InterPro" id="IPR050196">
    <property type="entry name" value="Cytochrome_P450_Monoox"/>
</dbReference>
<evidence type="ECO:0000256" key="3">
    <source>
        <dbReference type="ARBA" id="ARBA00004174"/>
    </source>
</evidence>
<keyword evidence="10 15" id="KW-0560">Oxidoreductase</keyword>
<dbReference type="Proteomes" id="UP000037510">
    <property type="component" value="Unassembled WGS sequence"/>
</dbReference>
<comment type="similarity">
    <text evidence="5 15">Belongs to the cytochrome P450 family.</text>
</comment>
<gene>
    <name evidence="16" type="ORF">OBRU01_23298</name>
</gene>
<comment type="subcellular location">
    <subcellularLocation>
        <location evidence="4">Endoplasmic reticulum membrane</location>
        <topology evidence="4">Peripheral membrane protein</topology>
    </subcellularLocation>
    <subcellularLocation>
        <location evidence="3">Microsome membrane</location>
        <topology evidence="3">Peripheral membrane protein</topology>
    </subcellularLocation>
</comment>
<dbReference type="GO" id="GO:0005506">
    <property type="term" value="F:iron ion binding"/>
    <property type="evidence" value="ECO:0007669"/>
    <property type="project" value="InterPro"/>
</dbReference>
<keyword evidence="9" id="KW-0492">Microsome</keyword>
<dbReference type="GO" id="GO:0016705">
    <property type="term" value="F:oxidoreductase activity, acting on paired donors, with incorporation or reduction of molecular oxygen"/>
    <property type="evidence" value="ECO:0007669"/>
    <property type="project" value="InterPro"/>
</dbReference>
<keyword evidence="12 15" id="KW-0503">Monooxygenase</keyword>
<evidence type="ECO:0000256" key="11">
    <source>
        <dbReference type="ARBA" id="ARBA00023004"/>
    </source>
</evidence>
<dbReference type="PROSITE" id="PS00086">
    <property type="entry name" value="CYTOCHROME_P450"/>
    <property type="match status" value="1"/>
</dbReference>
<evidence type="ECO:0000256" key="13">
    <source>
        <dbReference type="ARBA" id="ARBA00023136"/>
    </source>
</evidence>
<feature type="non-terminal residue" evidence="16">
    <location>
        <position position="1"/>
    </location>
</feature>
<keyword evidence="11 14" id="KW-0408">Iron</keyword>
<dbReference type="GO" id="GO:0004497">
    <property type="term" value="F:monooxygenase activity"/>
    <property type="evidence" value="ECO:0007669"/>
    <property type="project" value="UniProtKB-KW"/>
</dbReference>
<evidence type="ECO:0000256" key="8">
    <source>
        <dbReference type="ARBA" id="ARBA00022824"/>
    </source>
</evidence>
<evidence type="ECO:0000256" key="2">
    <source>
        <dbReference type="ARBA" id="ARBA00003690"/>
    </source>
</evidence>
<keyword evidence="17" id="KW-1185">Reference proteome</keyword>
<keyword evidence="13" id="KW-0472">Membrane</keyword>
<evidence type="ECO:0000313" key="16">
    <source>
        <dbReference type="EMBL" id="KOB65052.1"/>
    </source>
</evidence>
<dbReference type="PANTHER" id="PTHR24291:SF189">
    <property type="entry name" value="CYTOCHROME P450 4C3-RELATED"/>
    <property type="match status" value="1"/>
</dbReference>
<evidence type="ECO:0000256" key="10">
    <source>
        <dbReference type="ARBA" id="ARBA00023002"/>
    </source>
</evidence>
<evidence type="ECO:0000256" key="12">
    <source>
        <dbReference type="ARBA" id="ARBA00023033"/>
    </source>
</evidence>
<proteinExistence type="inferred from homology"/>
<dbReference type="STRING" id="104452.A0A0L7KP31"/>
<dbReference type="PANTHER" id="PTHR24291">
    <property type="entry name" value="CYTOCHROME P450 FAMILY 4"/>
    <property type="match status" value="1"/>
</dbReference>
<dbReference type="PRINTS" id="PR00463">
    <property type="entry name" value="EP450I"/>
</dbReference>
<dbReference type="EMBL" id="JTDY01007639">
    <property type="protein sequence ID" value="KOB65052.1"/>
    <property type="molecule type" value="Genomic_DNA"/>
</dbReference>
<name>A0A0L7KP31_OPEBR</name>
<dbReference type="InterPro" id="IPR036396">
    <property type="entry name" value="Cyt_P450_sf"/>
</dbReference>
<evidence type="ECO:0000256" key="5">
    <source>
        <dbReference type="ARBA" id="ARBA00010617"/>
    </source>
</evidence>
<comment type="function">
    <text evidence="2">May be involved in the metabolism of insect hormones and in the breakdown of synthetic insecticides.</text>
</comment>
<dbReference type="PRINTS" id="PR00385">
    <property type="entry name" value="P450"/>
</dbReference>
<dbReference type="InterPro" id="IPR017972">
    <property type="entry name" value="Cyt_P450_CS"/>
</dbReference>
<dbReference type="GO" id="GO:0005789">
    <property type="term" value="C:endoplasmic reticulum membrane"/>
    <property type="evidence" value="ECO:0007669"/>
    <property type="project" value="UniProtKB-SubCell"/>
</dbReference>
<dbReference type="Pfam" id="PF00067">
    <property type="entry name" value="p450"/>
    <property type="match status" value="2"/>
</dbReference>
<dbReference type="SUPFAM" id="SSF48264">
    <property type="entry name" value="Cytochrome P450"/>
    <property type="match status" value="1"/>
</dbReference>
<dbReference type="GO" id="GO:0020037">
    <property type="term" value="F:heme binding"/>
    <property type="evidence" value="ECO:0007669"/>
    <property type="project" value="InterPro"/>
</dbReference>
<evidence type="ECO:0000256" key="1">
    <source>
        <dbReference type="ARBA" id="ARBA00001971"/>
    </source>
</evidence>
<evidence type="ECO:0000256" key="7">
    <source>
        <dbReference type="ARBA" id="ARBA00022723"/>
    </source>
</evidence>
<dbReference type="AlphaFoldDB" id="A0A0L7KP31"/>
<comment type="caution">
    <text evidence="16">The sequence shown here is derived from an EMBL/GenBank/DDBJ whole genome shotgun (WGS) entry which is preliminary data.</text>
</comment>
<comment type="cofactor">
    <cofactor evidence="1 14">
        <name>heme</name>
        <dbReference type="ChEBI" id="CHEBI:30413"/>
    </cofactor>
</comment>
<keyword evidence="6 14" id="KW-0349">Heme</keyword>
<evidence type="ECO:0000256" key="15">
    <source>
        <dbReference type="RuleBase" id="RU000461"/>
    </source>
</evidence>
<evidence type="ECO:0008006" key="18">
    <source>
        <dbReference type="Google" id="ProtNLM"/>
    </source>
</evidence>
<sequence>SYERFSKIRADRHRFRRPDGPKNLHQFVEVFSEQSLLMVDQLEAVAGKGPFSLWKYLTSYTMDSVCETALGIKVDAQRNPNQPFLEAFDQHCQMASWRICQPPITQQMYKYLPIYKLYMNHINWLRAIRAPSNIKYPNSTDKELKTFLELYIKASGGASGFTNVELREETLVLLLAGTDTSAVGSAFTSLMLARHPEVQNNVYEEIREVLGDSNRSVSAEDLPRLKYLEAVIKESLRLYPPVPIIVRKADKDIKLLYWGKDAEEFRPERFLESNLKHPAAFIPFSYGPRSCLGKGFLRTNNSKAKTSPFLILFQYYNSQRAI</sequence>
<evidence type="ECO:0000256" key="6">
    <source>
        <dbReference type="ARBA" id="ARBA00022617"/>
    </source>
</evidence>